<feature type="transmembrane region" description="Helical" evidence="5">
    <location>
        <begin position="166"/>
        <end position="184"/>
    </location>
</feature>
<dbReference type="CDD" id="cd12108">
    <property type="entry name" value="Hr-like"/>
    <property type="match status" value="1"/>
</dbReference>
<evidence type="ECO:0000313" key="8">
    <source>
        <dbReference type="EMBL" id="KAK9807721.1"/>
    </source>
</evidence>
<dbReference type="PROSITE" id="PS51354">
    <property type="entry name" value="GLUTAREDOXIN_2"/>
    <property type="match status" value="1"/>
</dbReference>
<feature type="transmembrane region" description="Helical" evidence="5">
    <location>
        <begin position="532"/>
        <end position="554"/>
    </location>
</feature>
<dbReference type="InterPro" id="IPR052951">
    <property type="entry name" value="Tellurite_res_ion_channel"/>
</dbReference>
<dbReference type="Gene3D" id="1.20.120.520">
    <property type="entry name" value="nmb1532 protein domain like"/>
    <property type="match status" value="1"/>
</dbReference>
<dbReference type="InterPro" id="IPR002109">
    <property type="entry name" value="Glutaredoxin"/>
</dbReference>
<dbReference type="InterPro" id="IPR004695">
    <property type="entry name" value="SLAC1/Mae1/Ssu1/TehA"/>
</dbReference>
<feature type="domain" description="DUF4395" evidence="7">
    <location>
        <begin position="162"/>
        <end position="294"/>
    </location>
</feature>
<dbReference type="InterPro" id="IPR036249">
    <property type="entry name" value="Thioredoxin-like_sf"/>
</dbReference>
<protein>
    <submittedName>
        <fullName evidence="8">Uncharacterized protein</fullName>
    </submittedName>
</protein>
<comment type="caution">
    <text evidence="8">The sequence shown here is derived from an EMBL/GenBank/DDBJ whole genome shotgun (WGS) entry which is preliminary data.</text>
</comment>
<feature type="transmembrane region" description="Helical" evidence="5">
    <location>
        <begin position="442"/>
        <end position="460"/>
    </location>
</feature>
<dbReference type="PANTHER" id="PTHR37955:SF1">
    <property type="entry name" value="DEP DOMAIN-CONTAINING PROTEIN"/>
    <property type="match status" value="1"/>
</dbReference>
<dbReference type="EMBL" id="JALJOR010000012">
    <property type="protein sequence ID" value="KAK9807721.1"/>
    <property type="molecule type" value="Genomic_DNA"/>
</dbReference>
<evidence type="ECO:0000256" key="5">
    <source>
        <dbReference type="SAM" id="Phobius"/>
    </source>
</evidence>
<evidence type="ECO:0000256" key="3">
    <source>
        <dbReference type="ARBA" id="ARBA00022989"/>
    </source>
</evidence>
<comment type="subcellular location">
    <subcellularLocation>
        <location evidence="1">Membrane</location>
        <topology evidence="1">Multi-pass membrane protein</topology>
    </subcellularLocation>
</comment>
<dbReference type="AlphaFoldDB" id="A0AAW1PGX5"/>
<name>A0AAW1PGX5_9CHLO</name>
<dbReference type="InterPro" id="IPR014025">
    <property type="entry name" value="Glutaredoxin_subgr"/>
</dbReference>
<feature type="transmembrane region" description="Helical" evidence="5">
    <location>
        <begin position="663"/>
        <end position="684"/>
    </location>
</feature>
<feature type="transmembrane region" description="Helical" evidence="5">
    <location>
        <begin position="633"/>
        <end position="651"/>
    </location>
</feature>
<gene>
    <name evidence="8" type="ORF">WJX72_007166</name>
</gene>
<sequence>MASLEVDLERGDHEVKGVAGSADGNITLQQLVNAHPILVVSKTWCPFCTQALAILKDYNAAVHTVQVDQVKGGSALQAAVKKDYQHSTVPAVFINGTLIGGSDALLALHQSGALHGLLASATAANGKLLSPDVSVTEPELVSAVDCEQPPVLRSFFWFPDAVDVTTGRVVACMTCVLCLLAIILRDTRGMHWAMLGLFVDFFIRTIAGPGPSPLTQLARLVTCRFEPKLAVGLPQQAAVVLGAIFSGIIALLFLLETRGTSIAGAVVSGMLLVASGLYGFADFCAACWVFGLGVRLGLIPKTVHTSALYTKNEMAAMWRWANIRVATPSPSHIRHKYQGHASYTLIDLHYKIKTDEWTLQHFNPIKYCQISHMGAALGLTGLAGVWKVASGPGSDLGISELVWKVLATFAAVVFLIQLGLYGMKSVVCFKKVRKEWQDPVKGNNFVVPFLELMMFAYLMNGQFDHSAAFAKVVFWIGAVGSLVISFITVGNWIAKLREIEHVNAAYIMPTVGLFVMPIVAPKLSADYTEAAYFWFSFALLMWLALFTITLQKAIVHYPADERHRPLLWVWVAAPAVGAGAWLSLTQLPDANGVLQFDPFAKVLMYMALGLFFALGWGFVTGFFGRSRFDMVDWLYSFPLDTLAFMLVQYSYSVRGTWTHGMAYISLAIASGAVAVTFLQTLVAISMGQVFRPDDKWGPMSGLNKLSHRAFRDGSMPRVARLVAGLHPSSRQSIHAFAREWQLLVEMVEEHGRQATNVLFPLFNEYFPGSATVSIEQINHQKEGFNAIDAATDRLKTTEDRTEAERLIAELQHRVPEMFAEMLHHFEEEEAHLQPIGKKHLSIEMHKQLVRKIWAATPEPAWAVMMPYLVSNLPYHPQRVRLVRSMLWAIPERAQQIGRMIALGVDATLWQRLIDFCPELIPRGYPGWTRYH</sequence>
<keyword evidence="3 5" id="KW-1133">Transmembrane helix</keyword>
<feature type="transmembrane region" description="Helical" evidence="5">
    <location>
        <begin position="472"/>
        <end position="494"/>
    </location>
</feature>
<evidence type="ECO:0000313" key="9">
    <source>
        <dbReference type="Proteomes" id="UP001489004"/>
    </source>
</evidence>
<accession>A0AAW1PGX5</accession>
<feature type="transmembrane region" description="Helical" evidence="5">
    <location>
        <begin position="261"/>
        <end position="291"/>
    </location>
</feature>
<dbReference type="PANTHER" id="PTHR37955">
    <property type="entry name" value="TELLURITE RESISTANCE PROTEIN TEHA"/>
    <property type="match status" value="1"/>
</dbReference>
<dbReference type="GO" id="GO:0046583">
    <property type="term" value="F:monoatomic cation efflux transmembrane transporter activity"/>
    <property type="evidence" value="ECO:0007669"/>
    <property type="project" value="TreeGrafter"/>
</dbReference>
<dbReference type="Pfam" id="PF14340">
    <property type="entry name" value="DUF4395"/>
    <property type="match status" value="1"/>
</dbReference>
<dbReference type="Proteomes" id="UP001489004">
    <property type="component" value="Unassembled WGS sequence"/>
</dbReference>
<feature type="transmembrane region" description="Helical" evidence="5">
    <location>
        <begin position="501"/>
        <end position="520"/>
    </location>
</feature>
<organism evidence="8 9">
    <name type="scientific">[Myrmecia] bisecta</name>
    <dbReference type="NCBI Taxonomy" id="41462"/>
    <lineage>
        <taxon>Eukaryota</taxon>
        <taxon>Viridiplantae</taxon>
        <taxon>Chlorophyta</taxon>
        <taxon>core chlorophytes</taxon>
        <taxon>Trebouxiophyceae</taxon>
        <taxon>Trebouxiales</taxon>
        <taxon>Trebouxiaceae</taxon>
        <taxon>Myrmecia</taxon>
    </lineage>
</organism>
<dbReference type="Gene3D" id="1.50.10.150">
    <property type="entry name" value="Voltage-dependent anion channel"/>
    <property type="match status" value="1"/>
</dbReference>
<keyword evidence="2 5" id="KW-0812">Transmembrane</keyword>
<keyword evidence="9" id="KW-1185">Reference proteome</keyword>
<evidence type="ECO:0000256" key="4">
    <source>
        <dbReference type="ARBA" id="ARBA00023136"/>
    </source>
</evidence>
<proteinExistence type="predicted"/>
<reference evidence="8 9" key="1">
    <citation type="journal article" date="2024" name="Nat. Commun.">
        <title>Phylogenomics reveals the evolutionary origins of lichenization in chlorophyte algae.</title>
        <authorList>
            <person name="Puginier C."/>
            <person name="Libourel C."/>
            <person name="Otte J."/>
            <person name="Skaloud P."/>
            <person name="Haon M."/>
            <person name="Grisel S."/>
            <person name="Petersen M."/>
            <person name="Berrin J.G."/>
            <person name="Delaux P.M."/>
            <person name="Dal Grande F."/>
            <person name="Keller J."/>
        </authorList>
    </citation>
    <scope>NUCLEOTIDE SEQUENCE [LARGE SCALE GENOMIC DNA]</scope>
    <source>
        <strain evidence="8 9">SAG 2043</strain>
    </source>
</reference>
<dbReference type="Pfam" id="PF00462">
    <property type="entry name" value="Glutaredoxin"/>
    <property type="match status" value="1"/>
</dbReference>
<feature type="transmembrane region" description="Helical" evidence="5">
    <location>
        <begin position="566"/>
        <end position="584"/>
    </location>
</feature>
<dbReference type="CDD" id="cd03419">
    <property type="entry name" value="GRX_GRXh_1_2_like"/>
    <property type="match status" value="1"/>
</dbReference>
<dbReference type="GO" id="GO:0005886">
    <property type="term" value="C:plasma membrane"/>
    <property type="evidence" value="ECO:0007669"/>
    <property type="project" value="TreeGrafter"/>
</dbReference>
<feature type="transmembrane region" description="Helical" evidence="5">
    <location>
        <begin position="237"/>
        <end position="255"/>
    </location>
</feature>
<dbReference type="InterPro" id="IPR025508">
    <property type="entry name" value="DUF4395"/>
</dbReference>
<feature type="transmembrane region" description="Helical" evidence="5">
    <location>
        <begin position="370"/>
        <end position="389"/>
    </location>
</feature>
<dbReference type="SUPFAM" id="SSF52833">
    <property type="entry name" value="Thioredoxin-like"/>
    <property type="match status" value="1"/>
</dbReference>
<dbReference type="PRINTS" id="PR00160">
    <property type="entry name" value="GLUTAREDOXIN"/>
</dbReference>
<evidence type="ECO:0000256" key="1">
    <source>
        <dbReference type="ARBA" id="ARBA00004141"/>
    </source>
</evidence>
<evidence type="ECO:0000259" key="7">
    <source>
        <dbReference type="Pfam" id="PF14340"/>
    </source>
</evidence>
<feature type="domain" description="Glutaredoxin" evidence="6">
    <location>
        <begin position="37"/>
        <end position="99"/>
    </location>
</feature>
<keyword evidence="4 5" id="KW-0472">Membrane</keyword>
<evidence type="ECO:0000259" key="6">
    <source>
        <dbReference type="Pfam" id="PF00462"/>
    </source>
</evidence>
<evidence type="ECO:0000256" key="2">
    <source>
        <dbReference type="ARBA" id="ARBA00022692"/>
    </source>
</evidence>
<dbReference type="Pfam" id="PF03595">
    <property type="entry name" value="SLAC1"/>
    <property type="match status" value="1"/>
</dbReference>
<feature type="transmembrane region" description="Helical" evidence="5">
    <location>
        <begin position="401"/>
        <end position="421"/>
    </location>
</feature>
<dbReference type="Gene3D" id="3.40.30.10">
    <property type="entry name" value="Glutaredoxin"/>
    <property type="match status" value="1"/>
</dbReference>
<dbReference type="InterPro" id="IPR038665">
    <property type="entry name" value="Voltage-dep_anion_channel_sf"/>
</dbReference>
<feature type="transmembrane region" description="Helical" evidence="5">
    <location>
        <begin position="604"/>
        <end position="624"/>
    </location>
</feature>